<reference evidence="1 2" key="1">
    <citation type="submission" date="2017-09" db="EMBL/GenBank/DDBJ databases">
        <authorList>
            <person name="Ehlers B."/>
            <person name="Leendertz F.H."/>
        </authorList>
    </citation>
    <scope>NUCLEOTIDE SEQUENCE [LARGE SCALE GENOMIC DNA]</scope>
    <source>
        <strain evidence="1 2">CGMCC 1.05381</strain>
    </source>
</reference>
<dbReference type="EMBL" id="OCST01000002">
    <property type="protein sequence ID" value="SOE59211.1"/>
    <property type="molecule type" value="Genomic_DNA"/>
</dbReference>
<dbReference type="AlphaFoldDB" id="A0A2C8Z636"/>
<sequence>MMVVDADNPLGVLTTEDKRGHNPRFVKEKWISNGLSVRVERSARAAVAWRAIVSVCSIAAPC</sequence>
<name>A0A2C8Z636_9MICO</name>
<evidence type="ECO:0000313" key="2">
    <source>
        <dbReference type="Proteomes" id="UP000219440"/>
    </source>
</evidence>
<proteinExistence type="predicted"/>
<dbReference type="Proteomes" id="UP000219440">
    <property type="component" value="Unassembled WGS sequence"/>
</dbReference>
<gene>
    <name evidence="1" type="ORF">SAMN06296378_0902</name>
</gene>
<accession>A0A2C8Z636</accession>
<evidence type="ECO:0000313" key="1">
    <source>
        <dbReference type="EMBL" id="SOE59211.1"/>
    </source>
</evidence>
<protein>
    <submittedName>
        <fullName evidence="1">Uncharacterized protein</fullName>
    </submittedName>
</protein>
<organism evidence="1 2">
    <name type="scientific">Salinibacterium xinjiangense</name>
    <dbReference type="NCBI Taxonomy" id="386302"/>
    <lineage>
        <taxon>Bacteria</taxon>
        <taxon>Bacillati</taxon>
        <taxon>Actinomycetota</taxon>
        <taxon>Actinomycetes</taxon>
        <taxon>Micrococcales</taxon>
        <taxon>Microbacteriaceae</taxon>
        <taxon>Salinibacterium</taxon>
    </lineage>
</organism>
<keyword evidence="2" id="KW-1185">Reference proteome</keyword>